<reference evidence="6" key="1">
    <citation type="submission" date="2019-09" db="EMBL/GenBank/DDBJ databases">
        <authorList>
            <person name="Li J."/>
        </authorList>
    </citation>
    <scope>NUCLEOTIDE SEQUENCE [LARGE SCALE GENOMIC DNA]</scope>
    <source>
        <strain evidence="6">NRBC 14897</strain>
    </source>
</reference>
<evidence type="ECO:0000256" key="4">
    <source>
        <dbReference type="ARBA" id="ARBA00023163"/>
    </source>
</evidence>
<organism evidence="6 7">
    <name type="scientific">Aeromicrobium fastidiosum</name>
    <dbReference type="NCBI Taxonomy" id="52699"/>
    <lineage>
        <taxon>Bacteria</taxon>
        <taxon>Bacillati</taxon>
        <taxon>Actinomycetota</taxon>
        <taxon>Actinomycetes</taxon>
        <taxon>Propionibacteriales</taxon>
        <taxon>Nocardioidaceae</taxon>
        <taxon>Aeromicrobium</taxon>
    </lineage>
</organism>
<dbReference type="Gene3D" id="1.10.10.10">
    <property type="entry name" value="Winged helix-like DNA-binding domain superfamily/Winged helix DNA-binding domain"/>
    <property type="match status" value="1"/>
</dbReference>
<comment type="caution">
    <text evidence="6">The sequence shown here is derived from an EMBL/GenBank/DDBJ whole genome shotgun (WGS) entry which is preliminary data.</text>
</comment>
<dbReference type="Proteomes" id="UP001515100">
    <property type="component" value="Unassembled WGS sequence"/>
</dbReference>
<keyword evidence="2" id="KW-0418">Kinase</keyword>
<dbReference type="SMART" id="SM01012">
    <property type="entry name" value="ANTAR"/>
    <property type="match status" value="1"/>
</dbReference>
<dbReference type="OrthoDB" id="7466251at2"/>
<dbReference type="InterPro" id="IPR012074">
    <property type="entry name" value="GAF_ANTAR"/>
</dbReference>
<dbReference type="SUPFAM" id="SSF52172">
    <property type="entry name" value="CheY-like"/>
    <property type="match status" value="1"/>
</dbReference>
<sequence length="283" mass="31280">MLGSAALRVRSTLDLGAQTMVDDAGRSPRRAEVVMTRRIDLRKASAMDTSTFFSEMALDLHDAPNAESTIERIAEYAKIATSCDEAGIMLVHARNQIETAAATSKRVGESHNLQIVHDEGPCLDAIEGQDHYMSDDVSVDPRWEKWGPAVAELGMRSVLSLRLATKSRRYGSLNLYAEKVGAFDDDDLAVATIFVRHASIAIANAHNEEGLQVAIDARKLIGQAQGILMERFSIDADRAFEFLRRQSQTHNVKLRYVAEWVVDHRNSPDATFSVPDDQSQPVS</sequence>
<evidence type="ECO:0000313" key="6">
    <source>
        <dbReference type="EMBL" id="KAA1380554.1"/>
    </source>
</evidence>
<evidence type="ECO:0000256" key="2">
    <source>
        <dbReference type="ARBA" id="ARBA00022777"/>
    </source>
</evidence>
<feature type="domain" description="ANTAR" evidence="5">
    <location>
        <begin position="201"/>
        <end position="262"/>
    </location>
</feature>
<protein>
    <submittedName>
        <fullName evidence="6">GAF and ANTAR domain-containing protein</fullName>
    </submittedName>
</protein>
<dbReference type="Gene3D" id="3.30.450.40">
    <property type="match status" value="1"/>
</dbReference>
<accession>A0A641AR19</accession>
<proteinExistence type="predicted"/>
<dbReference type="InterPro" id="IPR005561">
    <property type="entry name" value="ANTAR"/>
</dbReference>
<dbReference type="AlphaFoldDB" id="A0A641AR19"/>
<dbReference type="GO" id="GO:0003723">
    <property type="term" value="F:RNA binding"/>
    <property type="evidence" value="ECO:0007669"/>
    <property type="project" value="InterPro"/>
</dbReference>
<dbReference type="InterPro" id="IPR029016">
    <property type="entry name" value="GAF-like_dom_sf"/>
</dbReference>
<keyword evidence="7" id="KW-1185">Reference proteome</keyword>
<evidence type="ECO:0000256" key="3">
    <source>
        <dbReference type="ARBA" id="ARBA00023015"/>
    </source>
</evidence>
<dbReference type="Pfam" id="PF03861">
    <property type="entry name" value="ANTAR"/>
    <property type="match status" value="1"/>
</dbReference>
<dbReference type="GO" id="GO:0016301">
    <property type="term" value="F:kinase activity"/>
    <property type="evidence" value="ECO:0007669"/>
    <property type="project" value="UniProtKB-KW"/>
</dbReference>
<name>A0A641AR19_9ACTN</name>
<evidence type="ECO:0000256" key="1">
    <source>
        <dbReference type="ARBA" id="ARBA00022679"/>
    </source>
</evidence>
<dbReference type="SUPFAM" id="SSF55781">
    <property type="entry name" value="GAF domain-like"/>
    <property type="match status" value="1"/>
</dbReference>
<gene>
    <name evidence="6" type="ORF">ESP62_005080</name>
</gene>
<dbReference type="EMBL" id="SDPP02000001">
    <property type="protein sequence ID" value="KAA1380554.1"/>
    <property type="molecule type" value="Genomic_DNA"/>
</dbReference>
<keyword evidence="1" id="KW-0808">Transferase</keyword>
<dbReference type="PIRSF" id="PIRSF036625">
    <property type="entry name" value="GAF_ANTAR"/>
    <property type="match status" value="1"/>
</dbReference>
<evidence type="ECO:0000259" key="5">
    <source>
        <dbReference type="PROSITE" id="PS50921"/>
    </source>
</evidence>
<dbReference type="SMART" id="SM00065">
    <property type="entry name" value="GAF"/>
    <property type="match status" value="1"/>
</dbReference>
<dbReference type="PROSITE" id="PS50921">
    <property type="entry name" value="ANTAR"/>
    <property type="match status" value="1"/>
</dbReference>
<dbReference type="Pfam" id="PF13185">
    <property type="entry name" value="GAF_2"/>
    <property type="match status" value="1"/>
</dbReference>
<dbReference type="InterPro" id="IPR011006">
    <property type="entry name" value="CheY-like_superfamily"/>
</dbReference>
<keyword evidence="4" id="KW-0804">Transcription</keyword>
<keyword evidence="3" id="KW-0805">Transcription regulation</keyword>
<evidence type="ECO:0000313" key="7">
    <source>
        <dbReference type="Proteomes" id="UP001515100"/>
    </source>
</evidence>
<dbReference type="InterPro" id="IPR003018">
    <property type="entry name" value="GAF"/>
</dbReference>
<dbReference type="InterPro" id="IPR036388">
    <property type="entry name" value="WH-like_DNA-bd_sf"/>
</dbReference>